<dbReference type="EMBL" id="PDUU01000004">
    <property type="protein sequence ID" value="PHN98201.1"/>
    <property type="molecule type" value="Genomic_DNA"/>
</dbReference>
<comment type="caution">
    <text evidence="1">The sequence shown here is derived from an EMBL/GenBank/DDBJ whole genome shotgun (WGS) entry which is preliminary data.</text>
</comment>
<protein>
    <submittedName>
        <fullName evidence="1">Uncharacterized protein</fullName>
    </submittedName>
</protein>
<accession>A0A2G1BVX4</accession>
<evidence type="ECO:0000313" key="2">
    <source>
        <dbReference type="Proteomes" id="UP000222163"/>
    </source>
</evidence>
<dbReference type="Proteomes" id="UP000222163">
    <property type="component" value="Unassembled WGS sequence"/>
</dbReference>
<proteinExistence type="predicted"/>
<gene>
    <name evidence="1" type="ORF">CSC81_07300</name>
</gene>
<organism evidence="1 2">
    <name type="scientific">Tenacibaculum discolor</name>
    <dbReference type="NCBI Taxonomy" id="361581"/>
    <lineage>
        <taxon>Bacteria</taxon>
        <taxon>Pseudomonadati</taxon>
        <taxon>Bacteroidota</taxon>
        <taxon>Flavobacteriia</taxon>
        <taxon>Flavobacteriales</taxon>
        <taxon>Flavobacteriaceae</taxon>
        <taxon>Tenacibaculum</taxon>
    </lineage>
</organism>
<dbReference type="AlphaFoldDB" id="A0A2G1BVX4"/>
<dbReference type="RefSeq" id="WP_099215104.1">
    <property type="nucleotide sequence ID" value="NZ_PDUU01000004.1"/>
</dbReference>
<reference evidence="1 2" key="1">
    <citation type="journal article" date="2016" name="Nat. Commun.">
        <title>Microbial interactions lead to rapid micro-scale successions on model marine particles.</title>
        <authorList>
            <person name="Datta M.S."/>
            <person name="Sliwerska E."/>
            <person name="Gore J."/>
            <person name="Polz M.F."/>
            <person name="Cordero O.X."/>
        </authorList>
    </citation>
    <scope>NUCLEOTIDE SEQUENCE [LARGE SCALE GENOMIC DNA]</scope>
    <source>
        <strain evidence="1 2">4G03</strain>
    </source>
</reference>
<evidence type="ECO:0000313" key="1">
    <source>
        <dbReference type="EMBL" id="PHN98201.1"/>
    </source>
</evidence>
<name>A0A2G1BVX4_9FLAO</name>
<sequence length="68" mass="7950">MENISYIETTKLGVVVRSKHLKIVEKKNKVERTFYITKGISLFGDDEKFLKNLVLKRKNELGLIKNLQ</sequence>